<keyword evidence="1" id="KW-1133">Transmembrane helix</keyword>
<evidence type="ECO:0000256" key="1">
    <source>
        <dbReference type="SAM" id="Phobius"/>
    </source>
</evidence>
<comment type="caution">
    <text evidence="2">The sequence shown here is derived from an EMBL/GenBank/DDBJ whole genome shotgun (WGS) entry which is preliminary data.</text>
</comment>
<organism evidence="2 3">
    <name type="scientific">Rubroshorea leprosula</name>
    <dbReference type="NCBI Taxonomy" id="152421"/>
    <lineage>
        <taxon>Eukaryota</taxon>
        <taxon>Viridiplantae</taxon>
        <taxon>Streptophyta</taxon>
        <taxon>Embryophyta</taxon>
        <taxon>Tracheophyta</taxon>
        <taxon>Spermatophyta</taxon>
        <taxon>Magnoliopsida</taxon>
        <taxon>eudicotyledons</taxon>
        <taxon>Gunneridae</taxon>
        <taxon>Pentapetalae</taxon>
        <taxon>rosids</taxon>
        <taxon>malvids</taxon>
        <taxon>Malvales</taxon>
        <taxon>Dipterocarpaceae</taxon>
        <taxon>Rubroshorea</taxon>
    </lineage>
</organism>
<evidence type="ECO:0000313" key="2">
    <source>
        <dbReference type="EMBL" id="GKV06470.1"/>
    </source>
</evidence>
<feature type="transmembrane region" description="Helical" evidence="1">
    <location>
        <begin position="85"/>
        <end position="108"/>
    </location>
</feature>
<keyword evidence="3" id="KW-1185">Reference proteome</keyword>
<reference evidence="2 3" key="1">
    <citation type="journal article" date="2021" name="Commun. Biol.">
        <title>The genome of Shorea leprosula (Dipterocarpaceae) highlights the ecological relevance of drought in aseasonal tropical rainforests.</title>
        <authorList>
            <person name="Ng K.K.S."/>
            <person name="Kobayashi M.J."/>
            <person name="Fawcett J.A."/>
            <person name="Hatakeyama M."/>
            <person name="Paape T."/>
            <person name="Ng C.H."/>
            <person name="Ang C.C."/>
            <person name="Tnah L.H."/>
            <person name="Lee C.T."/>
            <person name="Nishiyama T."/>
            <person name="Sese J."/>
            <person name="O'Brien M.J."/>
            <person name="Copetti D."/>
            <person name="Mohd Noor M.I."/>
            <person name="Ong R.C."/>
            <person name="Putra M."/>
            <person name="Sireger I.Z."/>
            <person name="Indrioko S."/>
            <person name="Kosugi Y."/>
            <person name="Izuno A."/>
            <person name="Isagi Y."/>
            <person name="Lee S.L."/>
            <person name="Shimizu K.K."/>
        </authorList>
    </citation>
    <scope>NUCLEOTIDE SEQUENCE [LARGE SCALE GENOMIC DNA]</scope>
    <source>
        <strain evidence="2">214</strain>
    </source>
</reference>
<dbReference type="EMBL" id="BPVZ01000025">
    <property type="protein sequence ID" value="GKV06470.1"/>
    <property type="molecule type" value="Genomic_DNA"/>
</dbReference>
<dbReference type="AlphaFoldDB" id="A0AAV5J6F4"/>
<evidence type="ECO:0000313" key="3">
    <source>
        <dbReference type="Proteomes" id="UP001054252"/>
    </source>
</evidence>
<protein>
    <submittedName>
        <fullName evidence="2">Uncharacterized protein</fullName>
    </submittedName>
</protein>
<proteinExistence type="predicted"/>
<gene>
    <name evidence="2" type="ORF">SLEP1_g18366</name>
</gene>
<keyword evidence="1" id="KW-0812">Transmembrane</keyword>
<sequence length="152" mass="17477">MQMACGGLLSSHIASRMTVQQIGSNGCLFIWLAQMVFMHHKSTFWVHEWVGQHGGLRDKKTELKNAFKVVAASTLTACHLKSCSWRIIIATIIIVAVITISLLCMLLGHNHIHHHHHHHHLLHARPSCTTEKQPWKWETLPFYFFKSKRKNS</sequence>
<keyword evidence="1" id="KW-0472">Membrane</keyword>
<name>A0AAV5J6F4_9ROSI</name>
<accession>A0AAV5J6F4</accession>
<dbReference type="Proteomes" id="UP001054252">
    <property type="component" value="Unassembled WGS sequence"/>
</dbReference>